<accession>A0A0N9HZD3</accession>
<evidence type="ECO:0000256" key="1">
    <source>
        <dbReference type="ARBA" id="ARBA00022679"/>
    </source>
</evidence>
<evidence type="ECO:0000256" key="4">
    <source>
        <dbReference type="SAM" id="Phobius"/>
    </source>
</evidence>
<dbReference type="OrthoDB" id="5125370at2"/>
<gene>
    <name evidence="6" type="ORF">AOZ06_12040</name>
</gene>
<evidence type="ECO:0000256" key="3">
    <source>
        <dbReference type="ARBA" id="ARBA00023012"/>
    </source>
</evidence>
<keyword evidence="7" id="KW-1185">Reference proteome</keyword>
<dbReference type="SUPFAM" id="SSF55874">
    <property type="entry name" value="ATPase domain of HSP90 chaperone/DNA topoisomerase II/histidine kinase"/>
    <property type="match status" value="1"/>
</dbReference>
<dbReference type="AlphaFoldDB" id="A0A0N9HZD3"/>
<dbReference type="PANTHER" id="PTHR24421:SF61">
    <property type="entry name" value="OXYGEN SENSOR HISTIDINE KINASE NREB"/>
    <property type="match status" value="1"/>
</dbReference>
<keyword evidence="3" id="KW-0902">Two-component regulatory system</keyword>
<evidence type="ECO:0000313" key="7">
    <source>
        <dbReference type="Proteomes" id="UP000063699"/>
    </source>
</evidence>
<dbReference type="InterPro" id="IPR050482">
    <property type="entry name" value="Sensor_HK_TwoCompSys"/>
</dbReference>
<dbReference type="Proteomes" id="UP000063699">
    <property type="component" value="Chromosome"/>
</dbReference>
<dbReference type="PANTHER" id="PTHR24421">
    <property type="entry name" value="NITRATE/NITRITE SENSOR PROTEIN NARX-RELATED"/>
    <property type="match status" value="1"/>
</dbReference>
<feature type="domain" description="Histidine kinase/HSP90-like ATPase" evidence="5">
    <location>
        <begin position="278"/>
        <end position="364"/>
    </location>
</feature>
<protein>
    <recommendedName>
        <fullName evidence="5">Histidine kinase/HSP90-like ATPase domain-containing protein</fullName>
    </recommendedName>
</protein>
<dbReference type="InterPro" id="IPR003594">
    <property type="entry name" value="HATPase_dom"/>
</dbReference>
<dbReference type="GO" id="GO:0000160">
    <property type="term" value="P:phosphorelay signal transduction system"/>
    <property type="evidence" value="ECO:0007669"/>
    <property type="project" value="UniProtKB-KW"/>
</dbReference>
<keyword evidence="4" id="KW-0472">Membrane</keyword>
<name>A0A0N9HZD3_9PSEU</name>
<reference evidence="6 7" key="1">
    <citation type="submission" date="2015-07" db="EMBL/GenBank/DDBJ databases">
        <title>Genome sequencing of Kibdelosporangium phytohabitans.</title>
        <authorList>
            <person name="Qin S."/>
            <person name="Xing K."/>
        </authorList>
    </citation>
    <scope>NUCLEOTIDE SEQUENCE [LARGE SCALE GENOMIC DNA]</scope>
    <source>
        <strain evidence="6 7">KLBMP1111</strain>
    </source>
</reference>
<evidence type="ECO:0000259" key="5">
    <source>
        <dbReference type="Pfam" id="PF02518"/>
    </source>
</evidence>
<dbReference type="InterPro" id="IPR036890">
    <property type="entry name" value="HATPase_C_sf"/>
</dbReference>
<dbReference type="EMBL" id="CP012752">
    <property type="protein sequence ID" value="ALG07547.1"/>
    <property type="molecule type" value="Genomic_DNA"/>
</dbReference>
<dbReference type="CDD" id="cd16917">
    <property type="entry name" value="HATPase_UhpB-NarQ-NarX-like"/>
    <property type="match status" value="1"/>
</dbReference>
<dbReference type="Gene3D" id="3.30.565.10">
    <property type="entry name" value="Histidine kinase-like ATPase, C-terminal domain"/>
    <property type="match status" value="1"/>
</dbReference>
<dbReference type="RefSeq" id="WP_054289514.1">
    <property type="nucleotide sequence ID" value="NZ_CP012752.1"/>
</dbReference>
<evidence type="ECO:0000256" key="2">
    <source>
        <dbReference type="ARBA" id="ARBA00022777"/>
    </source>
</evidence>
<dbReference type="Pfam" id="PF02518">
    <property type="entry name" value="HATPase_c"/>
    <property type="match status" value="1"/>
</dbReference>
<dbReference type="GO" id="GO:0016301">
    <property type="term" value="F:kinase activity"/>
    <property type="evidence" value="ECO:0007669"/>
    <property type="project" value="UniProtKB-KW"/>
</dbReference>
<keyword evidence="1" id="KW-0808">Transferase</keyword>
<keyword evidence="2" id="KW-0418">Kinase</keyword>
<evidence type="ECO:0000313" key="6">
    <source>
        <dbReference type="EMBL" id="ALG07547.1"/>
    </source>
</evidence>
<keyword evidence="4" id="KW-0812">Transmembrane</keyword>
<organism evidence="6 7">
    <name type="scientific">Kibdelosporangium phytohabitans</name>
    <dbReference type="NCBI Taxonomy" id="860235"/>
    <lineage>
        <taxon>Bacteria</taxon>
        <taxon>Bacillati</taxon>
        <taxon>Actinomycetota</taxon>
        <taxon>Actinomycetes</taxon>
        <taxon>Pseudonocardiales</taxon>
        <taxon>Pseudonocardiaceae</taxon>
        <taxon>Kibdelosporangium</taxon>
    </lineage>
</organism>
<sequence>MLGAVEQNLRRVSRQIVASLRAAVLVGVTVIAVLRAGPELWWVAAVVVAWSALFLLCRDKAWIVPADTAFVVALCLAQPWLVDADDLSTSTNWVLTAVSVTAVAHQWYVGIGAASVSVTAMIAAYLTGVWLADPDQWLTALPIGIWTYGEATASRALALLLRSGARAVDRTAAQLEQTRRDTAVAVARRAEERHHLAALHDTAAATLLAAGYGMVRGNEPWLAEQAARDIRVLTEQPEEPVGVLDLVDVLADVTRFSPLTVQVSGPESVPVPAGPALEIGQCVREALTNVARHSGADSAEIRTESSPVTVRVVDRGRGFDPAAVSVHRRGISGSIVERMRRAGGTAAVLSEPGAGTTVRLVWPHDG</sequence>
<dbReference type="KEGG" id="kphy:AOZ06_12040"/>
<feature type="transmembrane region" description="Helical" evidence="4">
    <location>
        <begin position="107"/>
        <end position="132"/>
    </location>
</feature>
<feature type="transmembrane region" description="Helical" evidence="4">
    <location>
        <begin position="40"/>
        <end position="57"/>
    </location>
</feature>
<keyword evidence="4" id="KW-1133">Transmembrane helix</keyword>
<dbReference type="STRING" id="860235.AOZ06_12040"/>
<feature type="transmembrane region" description="Helical" evidence="4">
    <location>
        <begin position="12"/>
        <end position="34"/>
    </location>
</feature>
<proteinExistence type="predicted"/>